<dbReference type="EMBL" id="NCKU01003612">
    <property type="protein sequence ID" value="RWS07190.1"/>
    <property type="molecule type" value="Genomic_DNA"/>
</dbReference>
<sequence length="262" mass="28396">MGSNILKDLENKIVLVTGSTSGIGEATVTLFSELGAHVIVCGRDEEKVAKLASKCESLSPFKYKPLTFVGDLLIDENIENLVRQTIERHSRIDVVVNNLAANDTDIMGSIMDDGIYEKFEKCIKTNVGVTMKVARLTLPYLSESKGSMINLSTATTLKTFEGELPNLLSKATVDALTKELALEFGPKGVRVNSVNTAFINTPTYAALGMPSKVMEEMYAHMTVFNRVGQPEEIAKIVVFLASNASSFVTGIHLVADGGFLLK</sequence>
<evidence type="ECO:0000313" key="2">
    <source>
        <dbReference type="EMBL" id="RWS08346.1"/>
    </source>
</evidence>
<accession>A0A3S3P5C0</accession>
<dbReference type="OrthoDB" id="6420014at2759"/>
<dbReference type="SUPFAM" id="SSF51735">
    <property type="entry name" value="NAD(P)-binding Rossmann-fold domains"/>
    <property type="match status" value="1"/>
</dbReference>
<dbReference type="Proteomes" id="UP000285301">
    <property type="component" value="Unassembled WGS sequence"/>
</dbReference>
<dbReference type="Pfam" id="PF13561">
    <property type="entry name" value="adh_short_C2"/>
    <property type="match status" value="1"/>
</dbReference>
<reference evidence="2 4" key="1">
    <citation type="journal article" date="2018" name="Gigascience">
        <title>Genomes of trombidid mites reveal novel predicted allergens and laterally-transferred genes associated with secondary metabolism.</title>
        <authorList>
            <person name="Dong X."/>
            <person name="Chaisiri K."/>
            <person name="Xia D."/>
            <person name="Armstrong S.D."/>
            <person name="Fang Y."/>
            <person name="Donnelly M.J."/>
            <person name="Kadowaki T."/>
            <person name="McGarry J.W."/>
            <person name="Darby A.C."/>
            <person name="Makepeace B.L."/>
        </authorList>
    </citation>
    <scope>NUCLEOTIDE SEQUENCE [LARGE SCALE GENOMIC DNA]</scope>
    <source>
        <strain evidence="2">UoL-WK</strain>
    </source>
</reference>
<dbReference type="EMBL" id="NCKU01003011">
    <property type="protein sequence ID" value="RWS08348.1"/>
    <property type="molecule type" value="Genomic_DNA"/>
</dbReference>
<gene>
    <name evidence="2" type="ORF">B4U79_05157</name>
    <name evidence="3" type="ORF">B4U79_08428</name>
    <name evidence="1" type="ORF">B4U79_11750</name>
</gene>
<name>A0A3S3P5C0_9ACAR</name>
<dbReference type="InterPro" id="IPR036291">
    <property type="entry name" value="NAD(P)-bd_dom_sf"/>
</dbReference>
<evidence type="ECO:0000313" key="3">
    <source>
        <dbReference type="EMBL" id="RWS08348.1"/>
    </source>
</evidence>
<keyword evidence="4" id="KW-1185">Reference proteome</keyword>
<dbReference type="AlphaFoldDB" id="A0A3S3P5C0"/>
<dbReference type="PANTHER" id="PTHR43975">
    <property type="entry name" value="ZGC:101858"/>
    <property type="match status" value="1"/>
</dbReference>
<dbReference type="STRING" id="1965070.A0A3S3P5C0"/>
<evidence type="ECO:0000313" key="1">
    <source>
        <dbReference type="EMBL" id="RWS07190.1"/>
    </source>
</evidence>
<organism evidence="2 4">
    <name type="scientific">Dinothrombium tinctorium</name>
    <dbReference type="NCBI Taxonomy" id="1965070"/>
    <lineage>
        <taxon>Eukaryota</taxon>
        <taxon>Metazoa</taxon>
        <taxon>Ecdysozoa</taxon>
        <taxon>Arthropoda</taxon>
        <taxon>Chelicerata</taxon>
        <taxon>Arachnida</taxon>
        <taxon>Acari</taxon>
        <taxon>Acariformes</taxon>
        <taxon>Trombidiformes</taxon>
        <taxon>Prostigmata</taxon>
        <taxon>Anystina</taxon>
        <taxon>Parasitengona</taxon>
        <taxon>Trombidioidea</taxon>
        <taxon>Trombidiidae</taxon>
        <taxon>Dinothrombium</taxon>
    </lineage>
</organism>
<dbReference type="InterPro" id="IPR002347">
    <property type="entry name" value="SDR_fam"/>
</dbReference>
<dbReference type="EMBL" id="NCKU01003013">
    <property type="protein sequence ID" value="RWS08346.1"/>
    <property type="molecule type" value="Genomic_DNA"/>
</dbReference>
<dbReference type="Gene3D" id="3.40.50.720">
    <property type="entry name" value="NAD(P)-binding Rossmann-like Domain"/>
    <property type="match status" value="1"/>
</dbReference>
<dbReference type="PANTHER" id="PTHR43975:SF2">
    <property type="entry name" value="EG:BACR7A4.14 PROTEIN-RELATED"/>
    <property type="match status" value="1"/>
</dbReference>
<protein>
    <submittedName>
        <fullName evidence="2">3-oxoacyl-[acyl-carrier-protein] reductase FabG-like protein</fullName>
    </submittedName>
</protein>
<evidence type="ECO:0000313" key="4">
    <source>
        <dbReference type="Proteomes" id="UP000285301"/>
    </source>
</evidence>
<proteinExistence type="predicted"/>
<dbReference type="FunFam" id="3.40.50.720:FF:000084">
    <property type="entry name" value="Short-chain dehydrogenase reductase"/>
    <property type="match status" value="1"/>
</dbReference>
<dbReference type="PRINTS" id="PR00081">
    <property type="entry name" value="GDHRDH"/>
</dbReference>
<reference evidence="2" key="2">
    <citation type="submission" date="2018-11" db="EMBL/GenBank/DDBJ databases">
        <title>Trombidioid mite genomics.</title>
        <authorList>
            <person name="Dong X."/>
        </authorList>
    </citation>
    <scope>NUCLEOTIDE SEQUENCE</scope>
    <source>
        <strain evidence="2">UoL-WK</strain>
    </source>
</reference>
<comment type="caution">
    <text evidence="2">The sequence shown here is derived from an EMBL/GenBank/DDBJ whole genome shotgun (WGS) entry which is preliminary data.</text>
</comment>